<proteinExistence type="inferred from homology"/>
<evidence type="ECO:0000256" key="5">
    <source>
        <dbReference type="RuleBase" id="RU362040"/>
    </source>
</evidence>
<dbReference type="Gene3D" id="3.60.21.10">
    <property type="match status" value="1"/>
</dbReference>
<sequence length="194" mass="21051">MVLALVIGDLHIGQRASDLPARFKSLISPGRVQYILSTGNLSGAKTHDFLKNIAPSAQIVRGEFDEAPSLPERKVVQIGMWKIGLVHGHQIAPWGDVDALTGELRELDCDILITGNTHELAVVESDGRFIINPGSATGAFEGSTPREGHKPSFVLMDISDSKLSLYIYRLGVESSEAPDGYAVSMLQFSKHVEE</sequence>
<dbReference type="InterPro" id="IPR000979">
    <property type="entry name" value="Phosphodiesterase_MJ0936/Vps29"/>
</dbReference>
<dbReference type="Pfam" id="PF12850">
    <property type="entry name" value="Metallophos_2"/>
    <property type="match status" value="1"/>
</dbReference>
<dbReference type="CDD" id="cd07394">
    <property type="entry name" value="MPP_Vps29"/>
    <property type="match status" value="1"/>
</dbReference>
<comment type="caution">
    <text evidence="7">The sequence shown here is derived from an EMBL/GenBank/DDBJ whole genome shotgun (WGS) entry which is preliminary data.</text>
</comment>
<keyword evidence="8" id="KW-1185">Reference proteome</keyword>
<dbReference type="InterPro" id="IPR029052">
    <property type="entry name" value="Metallo-depent_PP-like"/>
</dbReference>
<dbReference type="InterPro" id="IPR024654">
    <property type="entry name" value="Calcineurin-like_PHP_lpxH"/>
</dbReference>
<evidence type="ECO:0000256" key="3">
    <source>
        <dbReference type="ARBA" id="ARBA00022448"/>
    </source>
</evidence>
<comment type="similarity">
    <text evidence="1 5">Belongs to the VPS29 family.</text>
</comment>
<protein>
    <recommendedName>
        <fullName evidence="2 5">Vacuolar protein sorting-associated protein 29</fullName>
    </recommendedName>
</protein>
<accession>A0ABQ5KWF1</accession>
<dbReference type="NCBIfam" id="TIGR00040">
    <property type="entry name" value="yfcE"/>
    <property type="match status" value="1"/>
</dbReference>
<name>A0ABQ5KWF1_9EUKA</name>
<evidence type="ECO:0000259" key="6">
    <source>
        <dbReference type="Pfam" id="PF12850"/>
    </source>
</evidence>
<dbReference type="PANTHER" id="PTHR11124">
    <property type="entry name" value="VACUOLAR SORTING PROTEIN VPS29"/>
    <property type="match status" value="1"/>
</dbReference>
<evidence type="ECO:0000313" key="8">
    <source>
        <dbReference type="Proteomes" id="UP001057375"/>
    </source>
</evidence>
<evidence type="ECO:0000256" key="1">
    <source>
        <dbReference type="ARBA" id="ARBA00005945"/>
    </source>
</evidence>
<feature type="domain" description="Calcineurin-like phosphoesterase" evidence="6">
    <location>
        <begin position="5"/>
        <end position="160"/>
    </location>
</feature>
<dbReference type="EMBL" id="BQXS01011300">
    <property type="protein sequence ID" value="GKT36785.1"/>
    <property type="molecule type" value="Genomic_DNA"/>
</dbReference>
<evidence type="ECO:0000313" key="7">
    <source>
        <dbReference type="EMBL" id="GKT36785.1"/>
    </source>
</evidence>
<keyword evidence="3" id="KW-0813">Transport</keyword>
<evidence type="ECO:0000256" key="4">
    <source>
        <dbReference type="ARBA" id="ARBA00022927"/>
    </source>
</evidence>
<evidence type="ECO:0000256" key="2">
    <source>
        <dbReference type="ARBA" id="ARBA00017767"/>
    </source>
</evidence>
<dbReference type="Proteomes" id="UP001057375">
    <property type="component" value="Unassembled WGS sequence"/>
</dbReference>
<organism evidence="7 8">
    <name type="scientific">Aduncisulcus paluster</name>
    <dbReference type="NCBI Taxonomy" id="2918883"/>
    <lineage>
        <taxon>Eukaryota</taxon>
        <taxon>Metamonada</taxon>
        <taxon>Carpediemonas-like organisms</taxon>
        <taxon>Aduncisulcus</taxon>
    </lineage>
</organism>
<keyword evidence="4" id="KW-0653">Protein transport</keyword>
<dbReference type="InterPro" id="IPR028661">
    <property type="entry name" value="Vps29"/>
</dbReference>
<reference evidence="7" key="1">
    <citation type="submission" date="2022-03" db="EMBL/GenBank/DDBJ databases">
        <title>Draft genome sequence of Aduncisulcus paluster, a free-living microaerophilic Fornicata.</title>
        <authorList>
            <person name="Yuyama I."/>
            <person name="Kume K."/>
            <person name="Tamura T."/>
            <person name="Inagaki Y."/>
            <person name="Hashimoto T."/>
        </authorList>
    </citation>
    <scope>NUCLEOTIDE SEQUENCE</scope>
    <source>
        <strain evidence="7">NY0171</strain>
    </source>
</reference>
<gene>
    <name evidence="7" type="ORF">ADUPG1_009689</name>
</gene>
<dbReference type="SUPFAM" id="SSF56300">
    <property type="entry name" value="Metallo-dependent phosphatases"/>
    <property type="match status" value="1"/>
</dbReference>